<name>A0A915JJK9_ROMCU</name>
<evidence type="ECO:0000313" key="1">
    <source>
        <dbReference type="Proteomes" id="UP000887565"/>
    </source>
</evidence>
<accession>A0A915JJK9</accession>
<protein>
    <submittedName>
        <fullName evidence="2">Uncharacterized protein</fullName>
    </submittedName>
</protein>
<evidence type="ECO:0000313" key="2">
    <source>
        <dbReference type="WBParaSite" id="nRc.2.0.1.t26267-RA"/>
    </source>
</evidence>
<sequence length="9" mass="1150">MPMDRRCEI</sequence>
<dbReference type="Proteomes" id="UP000887565">
    <property type="component" value="Unplaced"/>
</dbReference>
<keyword evidence="1" id="KW-1185">Reference proteome</keyword>
<dbReference type="WBParaSite" id="nRc.2.0.1.t26267-RA">
    <property type="protein sequence ID" value="nRc.2.0.1.t26267-RA"/>
    <property type="gene ID" value="nRc.2.0.1.g26267"/>
</dbReference>
<organism evidence="1 2">
    <name type="scientific">Romanomermis culicivorax</name>
    <name type="common">Nematode worm</name>
    <dbReference type="NCBI Taxonomy" id="13658"/>
    <lineage>
        <taxon>Eukaryota</taxon>
        <taxon>Metazoa</taxon>
        <taxon>Ecdysozoa</taxon>
        <taxon>Nematoda</taxon>
        <taxon>Enoplea</taxon>
        <taxon>Dorylaimia</taxon>
        <taxon>Mermithida</taxon>
        <taxon>Mermithoidea</taxon>
        <taxon>Mermithidae</taxon>
        <taxon>Romanomermis</taxon>
    </lineage>
</organism>
<reference evidence="2" key="1">
    <citation type="submission" date="2022-11" db="UniProtKB">
        <authorList>
            <consortium name="WormBaseParasite"/>
        </authorList>
    </citation>
    <scope>IDENTIFICATION</scope>
</reference>
<proteinExistence type="predicted"/>